<dbReference type="SUPFAM" id="SSF160240">
    <property type="entry name" value="Cation efflux protein cytoplasmic domain-like"/>
    <property type="match status" value="1"/>
</dbReference>
<gene>
    <name evidence="11" type="ORF">OS242_12540</name>
</gene>
<evidence type="ECO:0000256" key="2">
    <source>
        <dbReference type="ARBA" id="ARBA00008873"/>
    </source>
</evidence>
<comment type="subcellular location">
    <subcellularLocation>
        <location evidence="1">Membrane</location>
        <topology evidence="1">Multi-pass membrane protein</topology>
    </subcellularLocation>
</comment>
<protein>
    <submittedName>
        <fullName evidence="11">Cation diffusion facilitator family transporter</fullName>
    </submittedName>
</protein>
<comment type="similarity">
    <text evidence="2">Belongs to the cation diffusion facilitator (CDF) transporter (TC 2.A.4) family. SLC30A subfamily.</text>
</comment>
<dbReference type="NCBIfam" id="TIGR01297">
    <property type="entry name" value="CDF"/>
    <property type="match status" value="1"/>
</dbReference>
<evidence type="ECO:0000259" key="10">
    <source>
        <dbReference type="Pfam" id="PF16916"/>
    </source>
</evidence>
<feature type="transmembrane region" description="Helical" evidence="8">
    <location>
        <begin position="91"/>
        <end position="110"/>
    </location>
</feature>
<feature type="transmembrane region" description="Helical" evidence="8">
    <location>
        <begin position="55"/>
        <end position="71"/>
    </location>
</feature>
<dbReference type="InterPro" id="IPR050681">
    <property type="entry name" value="CDF/SLC30A"/>
</dbReference>
<keyword evidence="5 8" id="KW-1133">Transmembrane helix</keyword>
<keyword evidence="7 8" id="KW-0472">Membrane</keyword>
<dbReference type="Pfam" id="PF01545">
    <property type="entry name" value="Cation_efflux"/>
    <property type="match status" value="1"/>
</dbReference>
<evidence type="ECO:0000256" key="3">
    <source>
        <dbReference type="ARBA" id="ARBA00022448"/>
    </source>
</evidence>
<dbReference type="Proteomes" id="UP001208017">
    <property type="component" value="Unassembled WGS sequence"/>
</dbReference>
<reference evidence="11 12" key="1">
    <citation type="submission" date="2022-11" db="EMBL/GenBank/DDBJ databases">
        <title>Study of microbial diversity in lake waters.</title>
        <authorList>
            <person name="Zhang J."/>
        </authorList>
    </citation>
    <scope>NUCLEOTIDE SEQUENCE [LARGE SCALE GENOMIC DNA]</scope>
    <source>
        <strain evidence="11 12">DT12</strain>
    </source>
</reference>
<dbReference type="PANTHER" id="PTHR11562">
    <property type="entry name" value="CATION EFFLUX PROTEIN/ ZINC TRANSPORTER"/>
    <property type="match status" value="1"/>
</dbReference>
<keyword evidence="12" id="KW-1185">Reference proteome</keyword>
<dbReference type="Pfam" id="PF16916">
    <property type="entry name" value="ZT_dimer"/>
    <property type="match status" value="1"/>
</dbReference>
<evidence type="ECO:0000256" key="1">
    <source>
        <dbReference type="ARBA" id="ARBA00004141"/>
    </source>
</evidence>
<dbReference type="RefSeq" id="WP_267152040.1">
    <property type="nucleotide sequence ID" value="NZ_JAPMLT010000007.1"/>
</dbReference>
<organism evidence="11 12">
    <name type="scientific">Tumebacillus lacus</name>
    <dbReference type="NCBI Taxonomy" id="2995335"/>
    <lineage>
        <taxon>Bacteria</taxon>
        <taxon>Bacillati</taxon>
        <taxon>Bacillota</taxon>
        <taxon>Bacilli</taxon>
        <taxon>Bacillales</taxon>
        <taxon>Alicyclobacillaceae</taxon>
        <taxon>Tumebacillus</taxon>
    </lineage>
</organism>
<dbReference type="InterPro" id="IPR027470">
    <property type="entry name" value="Cation_efflux_CTD"/>
</dbReference>
<keyword evidence="4 8" id="KW-0812">Transmembrane</keyword>
<evidence type="ECO:0000256" key="8">
    <source>
        <dbReference type="SAM" id="Phobius"/>
    </source>
</evidence>
<keyword evidence="6" id="KW-0406">Ion transport</keyword>
<dbReference type="Gene3D" id="1.20.1510.10">
    <property type="entry name" value="Cation efflux protein transmembrane domain"/>
    <property type="match status" value="1"/>
</dbReference>
<evidence type="ECO:0000256" key="4">
    <source>
        <dbReference type="ARBA" id="ARBA00022692"/>
    </source>
</evidence>
<keyword evidence="3" id="KW-0813">Transport</keyword>
<dbReference type="SUPFAM" id="SSF161111">
    <property type="entry name" value="Cation efflux protein transmembrane domain-like"/>
    <property type="match status" value="1"/>
</dbReference>
<sequence length="336" mass="37083">MHEHHHEHHHSSHHELSGKSERVIRIGMILTFVIFLVKIIGGYLTGSLALLSDGWHLGGDLVTLLLSWWGVRQAVKPATKRQSFGMYRAEIVTAFMANLILVGVGGYILVEAVEAYLHPVAVSSGWIFWLTAAGLVVYTILTYMLSKEKDNLNAKSAWLHFLGDALSSVAILIGAVVIWLTGWYAVDAILGGLVGVVIVIGAAKMAWEAARILLQFAPEHIHPEEVERSLIALDEVESVTDLHLWSMTPTQHYMSVHLAVTVTTIGEGERIIRLVQQKMYEQYGIHHVTVQLETSSCSTCFHTAVDMESHCKECPSLTNACLISLDGMRANKVMGS</sequence>
<feature type="transmembrane region" description="Helical" evidence="8">
    <location>
        <begin position="188"/>
        <end position="207"/>
    </location>
</feature>
<feature type="domain" description="Cation efflux protein cytoplasmic" evidence="10">
    <location>
        <begin position="219"/>
        <end position="294"/>
    </location>
</feature>
<evidence type="ECO:0000259" key="9">
    <source>
        <dbReference type="Pfam" id="PF01545"/>
    </source>
</evidence>
<feature type="transmembrane region" description="Helical" evidence="8">
    <location>
        <begin position="157"/>
        <end position="182"/>
    </location>
</feature>
<dbReference type="PANTHER" id="PTHR11562:SF17">
    <property type="entry name" value="RE54080P-RELATED"/>
    <property type="match status" value="1"/>
</dbReference>
<evidence type="ECO:0000256" key="7">
    <source>
        <dbReference type="ARBA" id="ARBA00023136"/>
    </source>
</evidence>
<dbReference type="InterPro" id="IPR036837">
    <property type="entry name" value="Cation_efflux_CTD_sf"/>
</dbReference>
<evidence type="ECO:0000313" key="12">
    <source>
        <dbReference type="Proteomes" id="UP001208017"/>
    </source>
</evidence>
<name>A0ABT3X4M6_9BACL</name>
<evidence type="ECO:0000313" key="11">
    <source>
        <dbReference type="EMBL" id="MCX7570787.1"/>
    </source>
</evidence>
<dbReference type="InterPro" id="IPR027469">
    <property type="entry name" value="Cation_efflux_TMD_sf"/>
</dbReference>
<feature type="domain" description="Cation efflux protein transmembrane" evidence="9">
    <location>
        <begin position="26"/>
        <end position="214"/>
    </location>
</feature>
<comment type="caution">
    <text evidence="11">The sequence shown here is derived from an EMBL/GenBank/DDBJ whole genome shotgun (WGS) entry which is preliminary data.</text>
</comment>
<proteinExistence type="inferred from homology"/>
<dbReference type="InterPro" id="IPR002524">
    <property type="entry name" value="Cation_efflux"/>
</dbReference>
<feature type="transmembrane region" description="Helical" evidence="8">
    <location>
        <begin position="23"/>
        <end position="43"/>
    </location>
</feature>
<evidence type="ECO:0000256" key="5">
    <source>
        <dbReference type="ARBA" id="ARBA00022989"/>
    </source>
</evidence>
<evidence type="ECO:0000256" key="6">
    <source>
        <dbReference type="ARBA" id="ARBA00023065"/>
    </source>
</evidence>
<dbReference type="EMBL" id="JAPMLT010000007">
    <property type="protein sequence ID" value="MCX7570787.1"/>
    <property type="molecule type" value="Genomic_DNA"/>
</dbReference>
<feature type="transmembrane region" description="Helical" evidence="8">
    <location>
        <begin position="126"/>
        <end position="145"/>
    </location>
</feature>
<dbReference type="InterPro" id="IPR058533">
    <property type="entry name" value="Cation_efflux_TM"/>
</dbReference>
<accession>A0ABT3X4M6</accession>